<proteinExistence type="predicted"/>
<name>A0ABP5XK93_9ACTN</name>
<sequence>MSSLKGKIAATAFTALAVFAQGIAAAPAARADIQHSRVVSENPVDNTPHVLDGTVRGIAVVGNKVIVGGDFSKIQNAATGSPVIEQNHLFAYDKTTGLIEQNFKPQIVFKPETPPTIYAVAPGPDNTVFIGGRFETINGTTTKRLARLNVSTGAVDTRFNRSTIDFGVITSLVSRGGFLYASGEFGTITDTVTNEHRSNLARLDPNTGAVDPAFNIIASDKRRQAAQLNVRNMAVDQAHTKLLINGTFTKVNGESRPQIAVIDLASTPTLSSWATDDYSGECHPDYHTYMRDMDFSPDGSYFVVVTTGGPGYGITRLCDTAARWETNRTGPRQSPTWVNYTGGDTLLSVAVTGPAVYVGGHHRWLDNPQGYNSAGPGAVERPGIGAIHPETGKAKDIAWNPTRSLGVGVEAFVAVPEGLIVGSDTDQLGREYHGRIGMFPLN</sequence>
<evidence type="ECO:0000313" key="2">
    <source>
        <dbReference type="EMBL" id="GAA2456281.1"/>
    </source>
</evidence>
<gene>
    <name evidence="2" type="ORF">GCM10010191_89580</name>
</gene>
<feature type="signal peptide" evidence="1">
    <location>
        <begin position="1"/>
        <end position="31"/>
    </location>
</feature>
<reference evidence="3" key="1">
    <citation type="journal article" date="2019" name="Int. J. Syst. Evol. Microbiol.">
        <title>The Global Catalogue of Microorganisms (GCM) 10K type strain sequencing project: providing services to taxonomists for standard genome sequencing and annotation.</title>
        <authorList>
            <consortium name="The Broad Institute Genomics Platform"/>
            <consortium name="The Broad Institute Genome Sequencing Center for Infectious Disease"/>
            <person name="Wu L."/>
            <person name="Ma J."/>
        </authorList>
    </citation>
    <scope>NUCLEOTIDE SEQUENCE [LARGE SCALE GENOMIC DNA]</scope>
    <source>
        <strain evidence="3">JCM 3325</strain>
    </source>
</reference>
<keyword evidence="3" id="KW-1185">Reference proteome</keyword>
<dbReference type="InterPro" id="IPR011047">
    <property type="entry name" value="Quinoprotein_ADH-like_sf"/>
</dbReference>
<dbReference type="Pfam" id="PF17164">
    <property type="entry name" value="DUF5122"/>
    <property type="match status" value="1"/>
</dbReference>
<dbReference type="Proteomes" id="UP001501231">
    <property type="component" value="Unassembled WGS sequence"/>
</dbReference>
<dbReference type="EMBL" id="BAAARW010000044">
    <property type="protein sequence ID" value="GAA2456281.1"/>
    <property type="molecule type" value="Genomic_DNA"/>
</dbReference>
<keyword evidence="1" id="KW-0732">Signal</keyword>
<protein>
    <recommendedName>
        <fullName evidence="4">PKD domain containing protein</fullName>
    </recommendedName>
</protein>
<comment type="caution">
    <text evidence="2">The sequence shown here is derived from an EMBL/GenBank/DDBJ whole genome shotgun (WGS) entry which is preliminary data.</text>
</comment>
<accession>A0ABP5XK93</accession>
<evidence type="ECO:0000313" key="3">
    <source>
        <dbReference type="Proteomes" id="UP001501231"/>
    </source>
</evidence>
<feature type="chain" id="PRO_5046650897" description="PKD domain containing protein" evidence="1">
    <location>
        <begin position="32"/>
        <end position="442"/>
    </location>
</feature>
<evidence type="ECO:0000256" key="1">
    <source>
        <dbReference type="SAM" id="SignalP"/>
    </source>
</evidence>
<organism evidence="2 3">
    <name type="scientific">Actinomadura vinacea</name>
    <dbReference type="NCBI Taxonomy" id="115336"/>
    <lineage>
        <taxon>Bacteria</taxon>
        <taxon>Bacillati</taxon>
        <taxon>Actinomycetota</taxon>
        <taxon>Actinomycetes</taxon>
        <taxon>Streptosporangiales</taxon>
        <taxon>Thermomonosporaceae</taxon>
        <taxon>Actinomadura</taxon>
    </lineage>
</organism>
<evidence type="ECO:0008006" key="4">
    <source>
        <dbReference type="Google" id="ProtNLM"/>
    </source>
</evidence>
<dbReference type="InterPro" id="IPR013431">
    <property type="entry name" value="Delta_60_rpt"/>
</dbReference>
<dbReference type="SUPFAM" id="SSF50998">
    <property type="entry name" value="Quinoprotein alcohol dehydrogenase-like"/>
    <property type="match status" value="1"/>
</dbReference>